<name>A0A8S3FRW5_9BILA</name>
<dbReference type="PANTHER" id="PTHR24075:SF0">
    <property type="entry name" value="TRANSLOCATION PROTEIN SEC63 HOMOLOG"/>
    <property type="match status" value="1"/>
</dbReference>
<dbReference type="CDD" id="cd06257">
    <property type="entry name" value="DnaJ"/>
    <property type="match status" value="1"/>
</dbReference>
<evidence type="ECO:0000313" key="3">
    <source>
        <dbReference type="EMBL" id="CAF5136639.1"/>
    </source>
</evidence>
<dbReference type="GO" id="GO:0006614">
    <property type="term" value="P:SRP-dependent cotranslational protein targeting to membrane"/>
    <property type="evidence" value="ECO:0007669"/>
    <property type="project" value="TreeGrafter"/>
</dbReference>
<dbReference type="Proteomes" id="UP000681967">
    <property type="component" value="Unassembled WGS sequence"/>
</dbReference>
<comment type="caution">
    <text evidence="3">The sequence shown here is derived from an EMBL/GenBank/DDBJ whole genome shotgun (WGS) entry which is preliminary data.</text>
</comment>
<proteinExistence type="predicted"/>
<dbReference type="InterPro" id="IPR036869">
    <property type="entry name" value="J_dom_sf"/>
</dbReference>
<dbReference type="GO" id="GO:0008320">
    <property type="term" value="F:protein transmembrane transporter activity"/>
    <property type="evidence" value="ECO:0007669"/>
    <property type="project" value="TreeGrafter"/>
</dbReference>
<dbReference type="SUPFAM" id="SSF46565">
    <property type="entry name" value="Chaperone J-domain"/>
    <property type="match status" value="1"/>
</dbReference>
<dbReference type="PRINTS" id="PR00625">
    <property type="entry name" value="JDOMAIN"/>
</dbReference>
<gene>
    <name evidence="3" type="ORF">BYL167_LOCUS69435</name>
</gene>
<feature type="chain" id="PRO_5035792109" description="J domain-containing protein" evidence="1">
    <location>
        <begin position="16"/>
        <end position="90"/>
    </location>
</feature>
<dbReference type="PROSITE" id="PS50076">
    <property type="entry name" value="DNAJ_2"/>
    <property type="match status" value="1"/>
</dbReference>
<dbReference type="AlphaFoldDB" id="A0A8S3FRW5"/>
<dbReference type="GO" id="GO:0031207">
    <property type="term" value="C:Sec62/Sec63 complex"/>
    <property type="evidence" value="ECO:0007669"/>
    <property type="project" value="TreeGrafter"/>
</dbReference>
<protein>
    <recommendedName>
        <fullName evidence="2">J domain-containing protein</fullName>
    </recommendedName>
</protein>
<feature type="non-terminal residue" evidence="3">
    <location>
        <position position="1"/>
    </location>
</feature>
<keyword evidence="1" id="KW-0732">Signal</keyword>
<reference evidence="3" key="1">
    <citation type="submission" date="2021-02" db="EMBL/GenBank/DDBJ databases">
        <authorList>
            <person name="Nowell W R."/>
        </authorList>
    </citation>
    <scope>NUCLEOTIDE SEQUENCE</scope>
</reference>
<dbReference type="SMART" id="SM00271">
    <property type="entry name" value="DnaJ"/>
    <property type="match status" value="1"/>
</dbReference>
<dbReference type="PANTHER" id="PTHR24075">
    <property type="entry name" value="SEC63 DOMAIN-CONTAINING"/>
    <property type="match status" value="1"/>
</dbReference>
<dbReference type="Pfam" id="PF00226">
    <property type="entry name" value="DnaJ"/>
    <property type="match status" value="1"/>
</dbReference>
<sequence length="90" mass="10497">KIGLVLAWVILLTLAYRVSLIETEHKEYDPFAMLGIDREATLPEIKRAYRDLSKKHHPDRGGDAEMFVSEITEKQVLEKNNNFHFLERNS</sequence>
<organism evidence="3 4">
    <name type="scientific">Rotaria magnacalcarata</name>
    <dbReference type="NCBI Taxonomy" id="392030"/>
    <lineage>
        <taxon>Eukaryota</taxon>
        <taxon>Metazoa</taxon>
        <taxon>Spiralia</taxon>
        <taxon>Gnathifera</taxon>
        <taxon>Rotifera</taxon>
        <taxon>Eurotatoria</taxon>
        <taxon>Bdelloidea</taxon>
        <taxon>Philodinida</taxon>
        <taxon>Philodinidae</taxon>
        <taxon>Rotaria</taxon>
    </lineage>
</organism>
<dbReference type="InterPro" id="IPR001623">
    <property type="entry name" value="DnaJ_domain"/>
</dbReference>
<dbReference type="GO" id="GO:0003723">
    <property type="term" value="F:RNA binding"/>
    <property type="evidence" value="ECO:0007669"/>
    <property type="project" value="TreeGrafter"/>
</dbReference>
<dbReference type="GO" id="GO:0006620">
    <property type="term" value="P:post-translational protein targeting to endoplasmic reticulum membrane"/>
    <property type="evidence" value="ECO:0007669"/>
    <property type="project" value="TreeGrafter"/>
</dbReference>
<feature type="signal peptide" evidence="1">
    <location>
        <begin position="1"/>
        <end position="15"/>
    </location>
</feature>
<feature type="domain" description="J" evidence="2">
    <location>
        <begin position="29"/>
        <end position="90"/>
    </location>
</feature>
<dbReference type="Gene3D" id="1.10.287.110">
    <property type="entry name" value="DnaJ domain"/>
    <property type="match status" value="1"/>
</dbReference>
<dbReference type="EMBL" id="CAJOBH010250303">
    <property type="protein sequence ID" value="CAF5136639.1"/>
    <property type="molecule type" value="Genomic_DNA"/>
</dbReference>
<evidence type="ECO:0000259" key="2">
    <source>
        <dbReference type="PROSITE" id="PS50076"/>
    </source>
</evidence>
<evidence type="ECO:0000313" key="4">
    <source>
        <dbReference type="Proteomes" id="UP000681967"/>
    </source>
</evidence>
<evidence type="ECO:0000256" key="1">
    <source>
        <dbReference type="SAM" id="SignalP"/>
    </source>
</evidence>
<accession>A0A8S3FRW5</accession>